<dbReference type="HOGENOM" id="CLU_3283575_0_0_11"/>
<evidence type="ECO:0000313" key="3">
    <source>
        <dbReference type="Proteomes" id="UP000016498"/>
    </source>
</evidence>
<protein>
    <submittedName>
        <fullName evidence="2">Uncharacterized protein</fullName>
    </submittedName>
</protein>
<dbReference type="PATRIC" id="fig|1227262.3.peg.449"/>
<gene>
    <name evidence="2" type="ORF">HMPREF1549_00567</name>
</gene>
<name>U1QI72_9ACTO</name>
<feature type="region of interest" description="Disordered" evidence="1">
    <location>
        <begin position="17"/>
        <end position="40"/>
    </location>
</feature>
<dbReference type="EMBL" id="AWSD01000059">
    <property type="protein sequence ID" value="ERH21569.1"/>
    <property type="molecule type" value="Genomic_DNA"/>
</dbReference>
<dbReference type="Proteomes" id="UP000016498">
    <property type="component" value="Unassembled WGS sequence"/>
</dbReference>
<accession>U1QI72</accession>
<dbReference type="RefSeq" id="WP_021605308.1">
    <property type="nucleotide sequence ID" value="NZ_KE951575.1"/>
</dbReference>
<comment type="caution">
    <text evidence="2">The sequence shown here is derived from an EMBL/GenBank/DDBJ whole genome shotgun (WGS) entry which is preliminary data.</text>
</comment>
<reference evidence="2 3" key="1">
    <citation type="submission" date="2013-06" db="EMBL/GenBank/DDBJ databases">
        <authorList>
            <person name="Weinstock G."/>
            <person name="Sodergren E."/>
            <person name="Lobos E.A."/>
            <person name="Fulton L."/>
            <person name="Fulton R."/>
            <person name="Courtney L."/>
            <person name="Fronick C."/>
            <person name="O'Laughlin M."/>
            <person name="Godfrey J."/>
            <person name="Wilson R.M."/>
            <person name="Miner T."/>
            <person name="Farmer C."/>
            <person name="Delehaunty K."/>
            <person name="Cordes M."/>
            <person name="Minx P."/>
            <person name="Tomlinson C."/>
            <person name="Chen J."/>
            <person name="Wollam A."/>
            <person name="Pepin K.H."/>
            <person name="Bhonagiri V."/>
            <person name="Zhang X."/>
            <person name="Warren W."/>
            <person name="Mitreva M."/>
            <person name="Mardis E.R."/>
            <person name="Wilson R.K."/>
        </authorList>
    </citation>
    <scope>NUCLEOTIDE SEQUENCE [LARGE SCALE GENOMIC DNA]</scope>
    <source>
        <strain evidence="2 3">F0510</strain>
    </source>
</reference>
<feature type="compositionally biased region" description="Polar residues" evidence="1">
    <location>
        <begin position="31"/>
        <end position="40"/>
    </location>
</feature>
<evidence type="ECO:0000313" key="2">
    <source>
        <dbReference type="EMBL" id="ERH21569.1"/>
    </source>
</evidence>
<proteinExistence type="predicted"/>
<evidence type="ECO:0000256" key="1">
    <source>
        <dbReference type="SAM" id="MobiDB-lite"/>
    </source>
</evidence>
<organism evidence="2 3">
    <name type="scientific">Actinomyces johnsonii F0510</name>
    <dbReference type="NCBI Taxonomy" id="1227262"/>
    <lineage>
        <taxon>Bacteria</taxon>
        <taxon>Bacillati</taxon>
        <taxon>Actinomycetota</taxon>
        <taxon>Actinomycetes</taxon>
        <taxon>Actinomycetales</taxon>
        <taxon>Actinomycetaceae</taxon>
        <taxon>Actinomyces</taxon>
    </lineage>
</organism>
<dbReference type="AlphaFoldDB" id="U1QI72"/>
<sequence length="40" mass="4333">MDKEAYSFDNGTLTLKGKSHSGSAKVDHTTETGQEIFTVT</sequence>